<comment type="caution">
    <text evidence="1">The sequence shown here is derived from an EMBL/GenBank/DDBJ whole genome shotgun (WGS) entry which is preliminary data.</text>
</comment>
<organism evidence="1 2">
    <name type="scientific">Pseudonocardia aurantiaca</name>
    <dbReference type="NCBI Taxonomy" id="75290"/>
    <lineage>
        <taxon>Bacteria</taxon>
        <taxon>Bacillati</taxon>
        <taxon>Actinomycetota</taxon>
        <taxon>Actinomycetes</taxon>
        <taxon>Pseudonocardiales</taxon>
        <taxon>Pseudonocardiaceae</taxon>
        <taxon>Pseudonocardia</taxon>
    </lineage>
</organism>
<protein>
    <submittedName>
        <fullName evidence="1">Uncharacterized protein</fullName>
    </submittedName>
</protein>
<dbReference type="RefSeq" id="WP_379660078.1">
    <property type="nucleotide sequence ID" value="NZ_BAAAJG010000015.1"/>
</dbReference>
<evidence type="ECO:0000313" key="2">
    <source>
        <dbReference type="Proteomes" id="UP001597145"/>
    </source>
</evidence>
<accession>A0ABW4FWU8</accession>
<evidence type="ECO:0000313" key="1">
    <source>
        <dbReference type="EMBL" id="MFD1534837.1"/>
    </source>
</evidence>
<sequence>MGEHRCGHAGLCAAVARERSDADRLRWALTEVPLPRAADGRLVLAIYVT</sequence>
<proteinExistence type="predicted"/>
<dbReference type="Proteomes" id="UP001597145">
    <property type="component" value="Unassembled WGS sequence"/>
</dbReference>
<keyword evidence="2" id="KW-1185">Reference proteome</keyword>
<gene>
    <name evidence="1" type="ORF">ACFSCY_36025</name>
</gene>
<dbReference type="EMBL" id="JBHUCP010000045">
    <property type="protein sequence ID" value="MFD1534837.1"/>
    <property type="molecule type" value="Genomic_DNA"/>
</dbReference>
<name>A0ABW4FWU8_9PSEU</name>
<reference evidence="2" key="1">
    <citation type="journal article" date="2019" name="Int. J. Syst. Evol. Microbiol.">
        <title>The Global Catalogue of Microorganisms (GCM) 10K type strain sequencing project: providing services to taxonomists for standard genome sequencing and annotation.</title>
        <authorList>
            <consortium name="The Broad Institute Genomics Platform"/>
            <consortium name="The Broad Institute Genome Sequencing Center for Infectious Disease"/>
            <person name="Wu L."/>
            <person name="Ma J."/>
        </authorList>
    </citation>
    <scope>NUCLEOTIDE SEQUENCE [LARGE SCALE GENOMIC DNA]</scope>
    <source>
        <strain evidence="2">JCM 12165</strain>
    </source>
</reference>